<feature type="binding site" evidence="2">
    <location>
        <position position="101"/>
    </location>
    <ligand>
        <name>substrate</name>
    </ligand>
</feature>
<organism evidence="4 5">
    <name type="scientific">Sphingobacterium spiritivorum</name>
    <name type="common">Flavobacterium spiritivorum</name>
    <dbReference type="NCBI Taxonomy" id="258"/>
    <lineage>
        <taxon>Bacteria</taxon>
        <taxon>Pseudomonadati</taxon>
        <taxon>Bacteroidota</taxon>
        <taxon>Sphingobacteriia</taxon>
        <taxon>Sphingobacteriales</taxon>
        <taxon>Sphingobacteriaceae</taxon>
        <taxon>Sphingobacterium</taxon>
    </lineage>
</organism>
<dbReference type="PRINTS" id="PR01790">
    <property type="entry name" value="SMP30FAMILY"/>
</dbReference>
<reference evidence="4 5" key="1">
    <citation type="submission" date="2018-06" db="EMBL/GenBank/DDBJ databases">
        <authorList>
            <consortium name="Pathogen Informatics"/>
            <person name="Doyle S."/>
        </authorList>
    </citation>
    <scope>NUCLEOTIDE SEQUENCE [LARGE SCALE GENOMIC DNA]</scope>
    <source>
        <strain evidence="4 5">NCTC11388</strain>
    </source>
</reference>
<evidence type="ECO:0000256" key="2">
    <source>
        <dbReference type="PIRSR" id="PIRSR605511-2"/>
    </source>
</evidence>
<proteinExistence type="predicted"/>
<comment type="cofactor">
    <cofactor evidence="2">
        <name>Zn(2+)</name>
        <dbReference type="ChEBI" id="CHEBI:29105"/>
    </cofactor>
    <text evidence="2">Binds 1 divalent metal cation per subunit.</text>
</comment>
<dbReference type="SUPFAM" id="SSF63829">
    <property type="entry name" value="Calcium-dependent phosphotriesterase"/>
    <property type="match status" value="1"/>
</dbReference>
<dbReference type="InterPro" id="IPR005511">
    <property type="entry name" value="SMP-30"/>
</dbReference>
<dbReference type="GO" id="GO:0004341">
    <property type="term" value="F:gluconolactonase activity"/>
    <property type="evidence" value="ECO:0007669"/>
    <property type="project" value="UniProtKB-EC"/>
</dbReference>
<gene>
    <name evidence="4" type="primary">gnl</name>
    <name evidence="4" type="ORF">NCTC11388_03785</name>
</gene>
<evidence type="ECO:0000256" key="1">
    <source>
        <dbReference type="PIRSR" id="PIRSR605511-1"/>
    </source>
</evidence>
<dbReference type="Proteomes" id="UP000254893">
    <property type="component" value="Unassembled WGS sequence"/>
</dbReference>
<evidence type="ECO:0000259" key="3">
    <source>
        <dbReference type="Pfam" id="PF08450"/>
    </source>
</evidence>
<dbReference type="Gene3D" id="2.120.10.30">
    <property type="entry name" value="TolB, C-terminal domain"/>
    <property type="match status" value="1"/>
</dbReference>
<evidence type="ECO:0000313" key="5">
    <source>
        <dbReference type="Proteomes" id="UP000254893"/>
    </source>
</evidence>
<keyword evidence="2" id="KW-0479">Metal-binding</keyword>
<evidence type="ECO:0000313" key="4">
    <source>
        <dbReference type="EMBL" id="SUJ25735.1"/>
    </source>
</evidence>
<feature type="binding site" evidence="2">
    <location>
        <position position="17"/>
    </location>
    <ligand>
        <name>a divalent metal cation</name>
        <dbReference type="ChEBI" id="CHEBI:60240"/>
    </ligand>
</feature>
<feature type="binding site" evidence="2">
    <location>
        <position position="196"/>
    </location>
    <ligand>
        <name>a divalent metal cation</name>
        <dbReference type="ChEBI" id="CHEBI:60240"/>
    </ligand>
</feature>
<dbReference type="InterPro" id="IPR051262">
    <property type="entry name" value="SMP-30/CGR1_Lactonase"/>
</dbReference>
<keyword evidence="4" id="KW-0378">Hydrolase</keyword>
<dbReference type="PANTHER" id="PTHR47572:SF5">
    <property type="entry name" value="BLR2277 PROTEIN"/>
    <property type="match status" value="1"/>
</dbReference>
<feature type="domain" description="SMP-30/Gluconolactonase/LRE-like region" evidence="3">
    <location>
        <begin position="15"/>
        <end position="254"/>
    </location>
</feature>
<dbReference type="RefSeq" id="WP_115171182.1">
    <property type="nucleotide sequence ID" value="NZ_UGYW01000002.1"/>
</dbReference>
<dbReference type="GO" id="GO:0046872">
    <property type="term" value="F:metal ion binding"/>
    <property type="evidence" value="ECO:0007669"/>
    <property type="project" value="UniProtKB-KW"/>
</dbReference>
<dbReference type="Pfam" id="PF08450">
    <property type="entry name" value="SGL"/>
    <property type="match status" value="1"/>
</dbReference>
<protein>
    <submittedName>
        <fullName evidence="4">Gluconolactonase</fullName>
        <ecNumber evidence="4">3.1.1.17</ecNumber>
    </submittedName>
</protein>
<dbReference type="InterPro" id="IPR013658">
    <property type="entry name" value="SGL"/>
</dbReference>
<dbReference type="AlphaFoldDB" id="A0A380CS15"/>
<dbReference type="PANTHER" id="PTHR47572">
    <property type="entry name" value="LIPOPROTEIN-RELATED"/>
    <property type="match status" value="1"/>
</dbReference>
<accession>A0A380CS15</accession>
<feature type="binding site" evidence="2">
    <location>
        <position position="147"/>
    </location>
    <ligand>
        <name>a divalent metal cation</name>
        <dbReference type="ChEBI" id="CHEBI:60240"/>
    </ligand>
</feature>
<dbReference type="EMBL" id="UGYW01000002">
    <property type="protein sequence ID" value="SUJ25735.1"/>
    <property type="molecule type" value="Genomic_DNA"/>
</dbReference>
<dbReference type="InterPro" id="IPR011042">
    <property type="entry name" value="6-blade_b-propeller_TolB-like"/>
</dbReference>
<keyword evidence="2" id="KW-0862">Zinc</keyword>
<dbReference type="EC" id="3.1.1.17" evidence="4"/>
<sequence length="270" mass="29622">MNDNTTTILLDNLSFPEGPAFTPNGDLWFVEQQRNCLSRYRNGILQRYEVGGRPNGIATDNNGLIWFCDSERNQIRTFNSLTGDLEIIVSQLEDNALNLPNDLAFDKDGNLLFTCSGDSLTKGDGYICALSPKQKLKVFRSVSFYPNGLAFNADYSKLYIAETGTHNIWTGNWDSQNMEWTNPVCFTNTGGPVGPDGMAFDEEGNLYIAVYGSGTIHQYNPQGQLSAKIHAGGNNPTNCAFDPNGSLGLVITEAEKGLLVSYKTGYKGIL</sequence>
<feature type="active site" description="Proton donor/acceptor" evidence="1">
    <location>
        <position position="196"/>
    </location>
</feature>
<name>A0A380CS15_SPHSI</name>